<dbReference type="Gene3D" id="2.30.30.40">
    <property type="entry name" value="SH3 Domains"/>
    <property type="match status" value="1"/>
</dbReference>
<dbReference type="GO" id="GO:0006935">
    <property type="term" value="P:chemotaxis"/>
    <property type="evidence" value="ECO:0007669"/>
    <property type="project" value="UniProtKB-KW"/>
</dbReference>
<dbReference type="FunFam" id="2.40.50.180:FF:000002">
    <property type="entry name" value="Chemotaxis protein CheW"/>
    <property type="match status" value="1"/>
</dbReference>
<dbReference type="AlphaFoldDB" id="A0A1F6TWK2"/>
<dbReference type="GO" id="GO:0005829">
    <property type="term" value="C:cytosol"/>
    <property type="evidence" value="ECO:0007669"/>
    <property type="project" value="TreeGrafter"/>
</dbReference>
<sequence length="169" mass="18166">MQTAHALEHKGMPSGAEQFLTFRLHGQDYGITILKIQEIKGWDQVTPIPNSPAYVKGVLNLRGVIVPVIDLRLRFGLPEAERDVFTVIIVANVNGRLAGIVVDAVSDVVNIGAGQLCDVPAYEGQENREFIKGLAQVDGKLLVLLDVDRMVNPDSLDKSAAAAAVAAAR</sequence>
<name>A0A1F6TWK2_9PROT</name>
<dbReference type="EMBL" id="MFTC01000097">
    <property type="protein sequence ID" value="OGI49500.1"/>
    <property type="molecule type" value="Genomic_DNA"/>
</dbReference>
<dbReference type="CDD" id="cd00732">
    <property type="entry name" value="CheW"/>
    <property type="match status" value="1"/>
</dbReference>
<proteinExistence type="predicted"/>
<dbReference type="InterPro" id="IPR002545">
    <property type="entry name" value="CheW-lke_dom"/>
</dbReference>
<protein>
    <recommendedName>
        <fullName evidence="2">Chemotaxis protein CheW</fullName>
    </recommendedName>
</protein>
<keyword evidence="3" id="KW-0963">Cytoplasm</keyword>
<accession>A0A1F6TWK2</accession>
<evidence type="ECO:0000313" key="6">
    <source>
        <dbReference type="EMBL" id="OGI49500.1"/>
    </source>
</evidence>
<dbReference type="STRING" id="1817768.A3A87_08020"/>
<evidence type="ECO:0000256" key="2">
    <source>
        <dbReference type="ARBA" id="ARBA00021483"/>
    </source>
</evidence>
<dbReference type="InterPro" id="IPR036061">
    <property type="entry name" value="CheW-like_dom_sf"/>
</dbReference>
<dbReference type="SUPFAM" id="SSF50341">
    <property type="entry name" value="CheW-like"/>
    <property type="match status" value="1"/>
</dbReference>
<evidence type="ECO:0000256" key="3">
    <source>
        <dbReference type="ARBA" id="ARBA00022490"/>
    </source>
</evidence>
<dbReference type="InterPro" id="IPR039315">
    <property type="entry name" value="CheW"/>
</dbReference>
<feature type="domain" description="CheW-like" evidence="5">
    <location>
        <begin position="16"/>
        <end position="156"/>
    </location>
</feature>
<dbReference type="PROSITE" id="PS50851">
    <property type="entry name" value="CHEW"/>
    <property type="match status" value="1"/>
</dbReference>
<dbReference type="GO" id="GO:0007165">
    <property type="term" value="P:signal transduction"/>
    <property type="evidence" value="ECO:0007669"/>
    <property type="project" value="InterPro"/>
</dbReference>
<evidence type="ECO:0000256" key="4">
    <source>
        <dbReference type="ARBA" id="ARBA00022500"/>
    </source>
</evidence>
<dbReference type="Gene3D" id="2.40.50.180">
    <property type="entry name" value="CheA-289, Domain 4"/>
    <property type="match status" value="1"/>
</dbReference>
<evidence type="ECO:0000313" key="7">
    <source>
        <dbReference type="Proteomes" id="UP000179037"/>
    </source>
</evidence>
<dbReference type="Pfam" id="PF01584">
    <property type="entry name" value="CheW"/>
    <property type="match status" value="1"/>
</dbReference>
<keyword evidence="4" id="KW-0145">Chemotaxis</keyword>
<evidence type="ECO:0000259" key="5">
    <source>
        <dbReference type="PROSITE" id="PS50851"/>
    </source>
</evidence>
<dbReference type="SMART" id="SM00260">
    <property type="entry name" value="CheW"/>
    <property type="match status" value="1"/>
</dbReference>
<comment type="caution">
    <text evidence="6">The sequence shown here is derived from an EMBL/GenBank/DDBJ whole genome shotgun (WGS) entry which is preliminary data.</text>
</comment>
<comment type="subcellular location">
    <subcellularLocation>
        <location evidence="1">Cytoplasm</location>
    </subcellularLocation>
</comment>
<reference evidence="6 7" key="1">
    <citation type="journal article" date="2016" name="Nat. Commun.">
        <title>Thousands of microbial genomes shed light on interconnected biogeochemical processes in an aquifer system.</title>
        <authorList>
            <person name="Anantharaman K."/>
            <person name="Brown C.T."/>
            <person name="Hug L.A."/>
            <person name="Sharon I."/>
            <person name="Castelle C.J."/>
            <person name="Probst A.J."/>
            <person name="Thomas B.C."/>
            <person name="Singh A."/>
            <person name="Wilkins M.J."/>
            <person name="Karaoz U."/>
            <person name="Brodie E.L."/>
            <person name="Williams K.H."/>
            <person name="Hubbard S.S."/>
            <person name="Banfield J.F."/>
        </authorList>
    </citation>
    <scope>NUCLEOTIDE SEQUENCE [LARGE SCALE GENOMIC DNA]</scope>
</reference>
<dbReference type="PANTHER" id="PTHR22617:SF45">
    <property type="entry name" value="CHEMOTAXIS PROTEIN CHEW"/>
    <property type="match status" value="1"/>
</dbReference>
<gene>
    <name evidence="6" type="ORF">A3A87_08020</name>
</gene>
<evidence type="ECO:0000256" key="1">
    <source>
        <dbReference type="ARBA" id="ARBA00004496"/>
    </source>
</evidence>
<dbReference type="PANTHER" id="PTHR22617">
    <property type="entry name" value="CHEMOTAXIS SENSOR HISTIDINE KINASE-RELATED"/>
    <property type="match status" value="1"/>
</dbReference>
<dbReference type="Proteomes" id="UP000179037">
    <property type="component" value="Unassembled WGS sequence"/>
</dbReference>
<organism evidence="6 7">
    <name type="scientific">Candidatus Muproteobacteria bacterium RIFCSPLOWO2_01_FULL_60_18</name>
    <dbReference type="NCBI Taxonomy" id="1817768"/>
    <lineage>
        <taxon>Bacteria</taxon>
        <taxon>Pseudomonadati</taxon>
        <taxon>Pseudomonadota</taxon>
        <taxon>Candidatus Muproteobacteria</taxon>
    </lineage>
</organism>